<gene>
    <name evidence="1" type="ORF">FCC1311_017412</name>
</gene>
<organism evidence="1 2">
    <name type="scientific">Hondaea fermentalgiana</name>
    <dbReference type="NCBI Taxonomy" id="2315210"/>
    <lineage>
        <taxon>Eukaryota</taxon>
        <taxon>Sar</taxon>
        <taxon>Stramenopiles</taxon>
        <taxon>Bigyra</taxon>
        <taxon>Labyrinthulomycetes</taxon>
        <taxon>Thraustochytrida</taxon>
        <taxon>Thraustochytriidae</taxon>
        <taxon>Hondaea</taxon>
    </lineage>
</organism>
<sequence>MISSPDVDVDVSSPNVDVDVSSPNVGIEVSARECYDNIDKFWRSCGSFHACGFADTPSARVASQIHGSTSLHLDIITD</sequence>
<evidence type="ECO:0000313" key="1">
    <source>
        <dbReference type="EMBL" id="GBG25522.1"/>
    </source>
</evidence>
<name>A0A2R5G3D1_9STRA</name>
<reference evidence="1 2" key="1">
    <citation type="submission" date="2017-12" db="EMBL/GenBank/DDBJ databases">
        <title>Sequencing, de novo assembly and annotation of complete genome of a new Thraustochytrid species, strain FCC1311.</title>
        <authorList>
            <person name="Sedici K."/>
            <person name="Godart F."/>
            <person name="Aiese Cigliano R."/>
            <person name="Sanseverino W."/>
            <person name="Barakat M."/>
            <person name="Ortet P."/>
            <person name="Marechal E."/>
            <person name="Cagnac O."/>
            <person name="Amato A."/>
        </authorList>
    </citation>
    <scope>NUCLEOTIDE SEQUENCE [LARGE SCALE GENOMIC DNA]</scope>
</reference>
<accession>A0A2R5G3D1</accession>
<proteinExistence type="predicted"/>
<comment type="caution">
    <text evidence="1">The sequence shown here is derived from an EMBL/GenBank/DDBJ whole genome shotgun (WGS) entry which is preliminary data.</text>
</comment>
<dbReference type="EMBL" id="BEYU01000012">
    <property type="protein sequence ID" value="GBG25522.1"/>
    <property type="molecule type" value="Genomic_DNA"/>
</dbReference>
<keyword evidence="2" id="KW-1185">Reference proteome</keyword>
<dbReference type="InParanoid" id="A0A2R5G3D1"/>
<evidence type="ECO:0000313" key="2">
    <source>
        <dbReference type="Proteomes" id="UP000241890"/>
    </source>
</evidence>
<protein>
    <submittedName>
        <fullName evidence="1">Uncharacterized protein</fullName>
    </submittedName>
</protein>
<dbReference type="AlphaFoldDB" id="A0A2R5G3D1"/>
<dbReference type="Proteomes" id="UP000241890">
    <property type="component" value="Unassembled WGS sequence"/>
</dbReference>